<proteinExistence type="predicted"/>
<organism evidence="1 2">
    <name type="scientific">Amphibiibacter pelophylacis</name>
    <dbReference type="NCBI Taxonomy" id="1799477"/>
    <lineage>
        <taxon>Bacteria</taxon>
        <taxon>Pseudomonadati</taxon>
        <taxon>Pseudomonadota</taxon>
        <taxon>Betaproteobacteria</taxon>
        <taxon>Burkholderiales</taxon>
        <taxon>Sphaerotilaceae</taxon>
        <taxon>Amphibiibacter</taxon>
    </lineage>
</organism>
<reference evidence="1" key="1">
    <citation type="submission" date="2023-10" db="EMBL/GenBank/DDBJ databases">
        <title>Amphibacter perezi, gen. nov., sp. nov. a novel taxa of the family Comamonadaceae, class Betaproteobacteria isolated from the skin microbiota of Pelophylax perezi from different populations.</title>
        <authorList>
            <person name="Costa S."/>
            <person name="Proenca D.N."/>
            <person name="Lopes I."/>
            <person name="Morais P.V."/>
        </authorList>
    </citation>
    <scope>NUCLEOTIDE SEQUENCE</scope>
    <source>
        <strain evidence="1">SL12-8</strain>
    </source>
</reference>
<evidence type="ECO:0000313" key="2">
    <source>
        <dbReference type="Proteomes" id="UP001364695"/>
    </source>
</evidence>
<sequence>MSGGHRARKRFGQHFLTDTHTIDAIVRVLAPQRSDPVVEIGPGLGALTGPLLDHLDALTVVELDRDLAQRLRGWPRVRVIESDVLQVDFSALATELGAGARPPAGGLNVIGNLPYNVSTPILFHLLEHVGAVRRQVFMLQDEVIERMVAPPGSSEFGRLSAMLQWRYRMDKALFVPPEAFDPPPRVDSAVVLMQPRSVNELGLPPGVTEAQLQPVLQAVLAAAFAQRRKLLRHSLGTWLAGQGVDTPFDLQRRAQEVDVAEYVTLAAQVLTQRGGAQPPL</sequence>
<name>A0ACC6NZI6_9BURK</name>
<keyword evidence="1" id="KW-0808">Transferase</keyword>
<dbReference type="EMBL" id="JAWDIE010000003">
    <property type="protein sequence ID" value="MEJ7137357.1"/>
    <property type="molecule type" value="Genomic_DNA"/>
</dbReference>
<protein>
    <submittedName>
        <fullName evidence="1">16S rRNA (Adenine(1518)-N(6)/adenine(1519)-N(6))-dimethyltransferase RsmA</fullName>
        <ecNumber evidence="1">2.1.1.182</ecNumber>
    </submittedName>
</protein>
<keyword evidence="1" id="KW-0489">Methyltransferase</keyword>
<dbReference type="EC" id="2.1.1.182" evidence="1"/>
<accession>A0ACC6NZI6</accession>
<evidence type="ECO:0000313" key="1">
    <source>
        <dbReference type="EMBL" id="MEJ7137357.1"/>
    </source>
</evidence>
<dbReference type="Proteomes" id="UP001364695">
    <property type="component" value="Unassembled WGS sequence"/>
</dbReference>
<comment type="caution">
    <text evidence="1">The sequence shown here is derived from an EMBL/GenBank/DDBJ whole genome shotgun (WGS) entry which is preliminary data.</text>
</comment>
<keyword evidence="2" id="KW-1185">Reference proteome</keyword>
<gene>
    <name evidence="1" type="primary">rsmA</name>
    <name evidence="1" type="ORF">RV045_02785</name>
</gene>